<dbReference type="SUPFAM" id="SSF51261">
    <property type="entry name" value="Duplicated hybrid motif"/>
    <property type="match status" value="1"/>
</dbReference>
<evidence type="ECO:0000259" key="2">
    <source>
        <dbReference type="Pfam" id="PF01551"/>
    </source>
</evidence>
<dbReference type="InterPro" id="IPR011055">
    <property type="entry name" value="Dup_hybrid_motif"/>
</dbReference>
<evidence type="ECO:0000313" key="3">
    <source>
        <dbReference type="EMBL" id="SNZ08929.1"/>
    </source>
</evidence>
<sequence length="269" mass="30765">MRKLLIFLLVIGYAVGSEIRLLSQNFYPAGLNIIEIKNPENTKILIETESKTVYFPANSEKSFFAIPYACKKLAILNVIKDNRVIYRKFIRIKPKKYPVSRITVKERKKTEKILKRIINEYKLIRKILSKYTPKKFKETEFIKPVKNPKVSTPFGAKRVINRKKKSIHWGIDYKAPKGTPVFASLSGKVVLAKELFYTGKTVIIDHGLCLYTLYAHLSKIKVKENQHVKGGEIIGNVGSTGRSTGPHLHFGVYLCGERVDPDLAFRLKL</sequence>
<accession>A0A285NHK7</accession>
<dbReference type="PANTHER" id="PTHR21666:SF289">
    <property type="entry name" value="L-ALA--D-GLU ENDOPEPTIDASE"/>
    <property type="match status" value="1"/>
</dbReference>
<keyword evidence="4" id="KW-1185">Reference proteome</keyword>
<dbReference type="EMBL" id="OBEI01000006">
    <property type="protein sequence ID" value="SNZ08929.1"/>
    <property type="molecule type" value="Genomic_DNA"/>
</dbReference>
<keyword evidence="1" id="KW-0732">Signal</keyword>
<dbReference type="RefSeq" id="WP_097000591.1">
    <property type="nucleotide sequence ID" value="NZ_OBEI01000006.1"/>
</dbReference>
<evidence type="ECO:0000256" key="1">
    <source>
        <dbReference type="ARBA" id="ARBA00022729"/>
    </source>
</evidence>
<organism evidence="3 4">
    <name type="scientific">Persephonella hydrogeniphila</name>
    <dbReference type="NCBI Taxonomy" id="198703"/>
    <lineage>
        <taxon>Bacteria</taxon>
        <taxon>Pseudomonadati</taxon>
        <taxon>Aquificota</taxon>
        <taxon>Aquificia</taxon>
        <taxon>Aquificales</taxon>
        <taxon>Hydrogenothermaceae</taxon>
        <taxon>Persephonella</taxon>
    </lineage>
</organism>
<dbReference type="OrthoDB" id="9805799at2"/>
<dbReference type="InterPro" id="IPR050570">
    <property type="entry name" value="Cell_wall_metabolism_enzyme"/>
</dbReference>
<name>A0A285NHK7_9AQUI</name>
<dbReference type="Proteomes" id="UP000219036">
    <property type="component" value="Unassembled WGS sequence"/>
</dbReference>
<dbReference type="InterPro" id="IPR016047">
    <property type="entry name" value="M23ase_b-sheet_dom"/>
</dbReference>
<dbReference type="CDD" id="cd12797">
    <property type="entry name" value="M23_peptidase"/>
    <property type="match status" value="1"/>
</dbReference>
<dbReference type="GO" id="GO:0004222">
    <property type="term" value="F:metalloendopeptidase activity"/>
    <property type="evidence" value="ECO:0007669"/>
    <property type="project" value="TreeGrafter"/>
</dbReference>
<dbReference type="AlphaFoldDB" id="A0A285NHK7"/>
<feature type="domain" description="M23ase beta-sheet core" evidence="2">
    <location>
        <begin position="167"/>
        <end position="261"/>
    </location>
</feature>
<dbReference type="Pfam" id="PF01551">
    <property type="entry name" value="Peptidase_M23"/>
    <property type="match status" value="1"/>
</dbReference>
<keyword evidence="3" id="KW-0378">Hydrolase</keyword>
<dbReference type="Gene3D" id="2.70.70.10">
    <property type="entry name" value="Glucose Permease (Domain IIA)"/>
    <property type="match status" value="1"/>
</dbReference>
<gene>
    <name evidence="3" type="ORF">SAMN06265182_1422</name>
</gene>
<reference evidence="4" key="1">
    <citation type="submission" date="2017-09" db="EMBL/GenBank/DDBJ databases">
        <authorList>
            <person name="Varghese N."/>
            <person name="Submissions S."/>
        </authorList>
    </citation>
    <scope>NUCLEOTIDE SEQUENCE [LARGE SCALE GENOMIC DNA]</scope>
    <source>
        <strain evidence="4">DSM 15103</strain>
    </source>
</reference>
<proteinExistence type="predicted"/>
<protein>
    <submittedName>
        <fullName evidence="3">Murein DD-endopeptidase MepM and murein hydrolase activator NlpD, contain LysM domain</fullName>
    </submittedName>
</protein>
<dbReference type="PANTHER" id="PTHR21666">
    <property type="entry name" value="PEPTIDASE-RELATED"/>
    <property type="match status" value="1"/>
</dbReference>
<evidence type="ECO:0000313" key="4">
    <source>
        <dbReference type="Proteomes" id="UP000219036"/>
    </source>
</evidence>